<evidence type="ECO:0000259" key="1">
    <source>
        <dbReference type="Pfam" id="PF26451"/>
    </source>
</evidence>
<dbReference type="InterPro" id="IPR058443">
    <property type="entry name" value="DUF8130"/>
</dbReference>
<feature type="domain" description="DUF8130" evidence="1">
    <location>
        <begin position="1"/>
        <end position="188"/>
    </location>
</feature>
<accession>A0AA41G265</accession>
<dbReference type="Pfam" id="PF26451">
    <property type="entry name" value="DUF8130"/>
    <property type="match status" value="1"/>
</dbReference>
<reference evidence="2" key="1">
    <citation type="submission" date="2021-06" db="EMBL/GenBank/DDBJ databases">
        <title>New haloarchaea isolates fom saline soil.</title>
        <authorList>
            <person name="Duran-Viseras A."/>
            <person name="Sanchez-Porro C.S."/>
            <person name="Ventosa A."/>
        </authorList>
    </citation>
    <scope>NUCLEOTIDE SEQUENCE</scope>
    <source>
        <strain evidence="2">JCM 18369</strain>
    </source>
</reference>
<dbReference type="RefSeq" id="WP_162415164.1">
    <property type="nucleotide sequence ID" value="NZ_JAHQXE010000004.1"/>
</dbReference>
<organism evidence="2 3">
    <name type="scientific">Haloarcula salina</name>
    <dbReference type="NCBI Taxonomy" id="1429914"/>
    <lineage>
        <taxon>Archaea</taxon>
        <taxon>Methanobacteriati</taxon>
        <taxon>Methanobacteriota</taxon>
        <taxon>Stenosarchaea group</taxon>
        <taxon>Halobacteria</taxon>
        <taxon>Halobacteriales</taxon>
        <taxon>Haloarculaceae</taxon>
        <taxon>Haloarcula</taxon>
    </lineage>
</organism>
<proteinExistence type="predicted"/>
<sequence>MRRRRYLSVASAALVGLSGCLGDPEYTVIDVTVPETPGTLTLDVEPVDTSVTVDSPARLSFTLRNDGDSALSVRTTGVWPFGLLALALPRERGPERILLLSDRYAESDHVQVSRNSVGNDNEPLVRQLTAGESVSRRYEIHGDRLYGAGTYTLRGYFEPVPLSYRSVESTDWTAFRPEVTVRVGERSLLP</sequence>
<dbReference type="AlphaFoldDB" id="A0AA41G265"/>
<dbReference type="EMBL" id="JAHQXE010000004">
    <property type="protein sequence ID" value="MBV0903017.1"/>
    <property type="molecule type" value="Genomic_DNA"/>
</dbReference>
<gene>
    <name evidence="2" type="ORF">KTS37_14575</name>
</gene>
<name>A0AA41G265_9EURY</name>
<evidence type="ECO:0000313" key="3">
    <source>
        <dbReference type="Proteomes" id="UP001166304"/>
    </source>
</evidence>
<dbReference type="PROSITE" id="PS51257">
    <property type="entry name" value="PROKAR_LIPOPROTEIN"/>
    <property type="match status" value="1"/>
</dbReference>
<keyword evidence="3" id="KW-1185">Reference proteome</keyword>
<dbReference type="Proteomes" id="UP001166304">
    <property type="component" value="Unassembled WGS sequence"/>
</dbReference>
<evidence type="ECO:0000313" key="2">
    <source>
        <dbReference type="EMBL" id="MBV0903017.1"/>
    </source>
</evidence>
<protein>
    <recommendedName>
        <fullName evidence="1">DUF8130 domain-containing protein</fullName>
    </recommendedName>
</protein>
<comment type="caution">
    <text evidence="2">The sequence shown here is derived from an EMBL/GenBank/DDBJ whole genome shotgun (WGS) entry which is preliminary data.</text>
</comment>